<protein>
    <submittedName>
        <fullName evidence="2">Uncharacterized protein</fullName>
    </submittedName>
</protein>
<dbReference type="GeneID" id="39736542"/>
<gene>
    <name evidence="2" type="ORF">PRELSG_1007600</name>
</gene>
<keyword evidence="1" id="KW-0812">Transmembrane</keyword>
<keyword evidence="1" id="KW-1133">Transmembrane helix</keyword>
<sequence>MSMFFFVNKIFATIGGIIIIYYELSEIYERLTIHRNKTIPYNRQINFSYFALLSFSYMFFNILSSTKNYVANSLRGFMGCFLITYSLLYFSKQLMMCLNFFKMGSPNLREAIYLCVFLFLYVCSLFIETYHSLKAKHITEGNETGTVKIEV</sequence>
<proteinExistence type="predicted"/>
<organism evidence="2 3">
    <name type="scientific">Plasmodium relictum</name>
    <dbReference type="NCBI Taxonomy" id="85471"/>
    <lineage>
        <taxon>Eukaryota</taxon>
        <taxon>Sar</taxon>
        <taxon>Alveolata</taxon>
        <taxon>Apicomplexa</taxon>
        <taxon>Aconoidasida</taxon>
        <taxon>Haemosporida</taxon>
        <taxon>Plasmodiidae</taxon>
        <taxon>Plasmodium</taxon>
        <taxon>Plasmodium (Haemamoeba)</taxon>
    </lineage>
</organism>
<name>A0A1J1H659_PLARL</name>
<feature type="transmembrane region" description="Helical" evidence="1">
    <location>
        <begin position="69"/>
        <end position="90"/>
    </location>
</feature>
<dbReference type="VEuPathDB" id="PlasmoDB:PRELSG_1007600"/>
<dbReference type="OrthoDB" id="371538at2759"/>
<feature type="transmembrane region" description="Helical" evidence="1">
    <location>
        <begin position="6"/>
        <end position="24"/>
    </location>
</feature>
<evidence type="ECO:0000313" key="3">
    <source>
        <dbReference type="Proteomes" id="UP000220158"/>
    </source>
</evidence>
<dbReference type="KEGG" id="prel:PRELSG_1007600"/>
<evidence type="ECO:0000256" key="1">
    <source>
        <dbReference type="SAM" id="Phobius"/>
    </source>
</evidence>
<evidence type="ECO:0000313" key="2">
    <source>
        <dbReference type="EMBL" id="CRH00422.1"/>
    </source>
</evidence>
<accession>A0A1J1H659</accession>
<dbReference type="OMA" id="NSTYLCI"/>
<dbReference type="AlphaFoldDB" id="A0A1J1H659"/>
<keyword evidence="3" id="KW-1185">Reference proteome</keyword>
<dbReference type="RefSeq" id="XP_028533425.1">
    <property type="nucleotide sequence ID" value="XM_028676991.1"/>
</dbReference>
<keyword evidence="1" id="KW-0472">Membrane</keyword>
<feature type="transmembrane region" description="Helical" evidence="1">
    <location>
        <begin position="111"/>
        <end position="127"/>
    </location>
</feature>
<dbReference type="Proteomes" id="UP000220158">
    <property type="component" value="Chromosome 10"/>
</dbReference>
<dbReference type="EMBL" id="LN835305">
    <property type="protein sequence ID" value="CRH00422.1"/>
    <property type="molecule type" value="Genomic_DNA"/>
</dbReference>
<reference evidence="2 3" key="1">
    <citation type="submission" date="2015-04" db="EMBL/GenBank/DDBJ databases">
        <authorList>
            <consortium name="Pathogen Informatics"/>
        </authorList>
    </citation>
    <scope>NUCLEOTIDE SEQUENCE [LARGE SCALE GENOMIC DNA]</scope>
    <source>
        <strain evidence="2 3">SGS1</strain>
    </source>
</reference>
<feature type="transmembrane region" description="Helical" evidence="1">
    <location>
        <begin position="45"/>
        <end position="63"/>
    </location>
</feature>